<dbReference type="EMBL" id="BMKX01000002">
    <property type="protein sequence ID" value="GGJ56544.1"/>
    <property type="molecule type" value="Genomic_DNA"/>
</dbReference>
<name>A0ABQ2DG48_9MICC</name>
<dbReference type="InterPro" id="IPR036291">
    <property type="entry name" value="NAD(P)-bd_dom_sf"/>
</dbReference>
<gene>
    <name evidence="1" type="ORF">GCM10007173_14160</name>
</gene>
<evidence type="ECO:0000313" key="2">
    <source>
        <dbReference type="Proteomes" id="UP000606115"/>
    </source>
</evidence>
<sequence length="177" mass="18405">MASSAPGAEAVSAGEVASTDIVIMAMPLHKYTPLDAQALHGKTVVDAMNYWAGADGQIADFAQPLLPSSQVVAGHHSGSHVTKSSHHVGYHELEPDASPARTTGRRALAVAGDNAQAKANVLDFIHRLGFDCVDAGALSAGRQFVPGNPLFNGRVDTAQLSALFADSKSQSDDQFGE</sequence>
<dbReference type="GeneID" id="303303788"/>
<evidence type="ECO:0008006" key="3">
    <source>
        <dbReference type="Google" id="ProtNLM"/>
    </source>
</evidence>
<protein>
    <recommendedName>
        <fullName evidence="3">NADP oxidoreductase</fullName>
    </recommendedName>
</protein>
<dbReference type="SUPFAM" id="SSF51735">
    <property type="entry name" value="NAD(P)-binding Rossmann-fold domains"/>
    <property type="match status" value="1"/>
</dbReference>
<comment type="caution">
    <text evidence="1">The sequence shown here is derived from an EMBL/GenBank/DDBJ whole genome shotgun (WGS) entry which is preliminary data.</text>
</comment>
<dbReference type="Gene3D" id="3.40.50.720">
    <property type="entry name" value="NAD(P)-binding Rossmann-like Domain"/>
    <property type="match status" value="1"/>
</dbReference>
<proteinExistence type="predicted"/>
<dbReference type="Proteomes" id="UP000606115">
    <property type="component" value="Unassembled WGS sequence"/>
</dbReference>
<dbReference type="RefSeq" id="WP_188684694.1">
    <property type="nucleotide sequence ID" value="NZ_BMKX01000002.1"/>
</dbReference>
<organism evidence="1 2">
    <name type="scientific">Glutamicibacter ardleyensis</name>
    <dbReference type="NCBI Taxonomy" id="225894"/>
    <lineage>
        <taxon>Bacteria</taxon>
        <taxon>Bacillati</taxon>
        <taxon>Actinomycetota</taxon>
        <taxon>Actinomycetes</taxon>
        <taxon>Micrococcales</taxon>
        <taxon>Micrococcaceae</taxon>
        <taxon>Glutamicibacter</taxon>
    </lineage>
</organism>
<reference evidence="2" key="1">
    <citation type="journal article" date="2019" name="Int. J. Syst. Evol. Microbiol.">
        <title>The Global Catalogue of Microorganisms (GCM) 10K type strain sequencing project: providing services to taxonomists for standard genome sequencing and annotation.</title>
        <authorList>
            <consortium name="The Broad Institute Genomics Platform"/>
            <consortium name="The Broad Institute Genome Sequencing Center for Infectious Disease"/>
            <person name="Wu L."/>
            <person name="Ma J."/>
        </authorList>
    </citation>
    <scope>NUCLEOTIDE SEQUENCE [LARGE SCALE GENOMIC DNA]</scope>
    <source>
        <strain evidence="2">CGMCC 1.3685</strain>
    </source>
</reference>
<evidence type="ECO:0000313" key="1">
    <source>
        <dbReference type="EMBL" id="GGJ56544.1"/>
    </source>
</evidence>
<accession>A0ABQ2DG48</accession>
<keyword evidence="2" id="KW-1185">Reference proteome</keyword>